<dbReference type="FunCoup" id="B3S214">
    <property type="interactions" value="556"/>
</dbReference>
<dbReference type="PhylomeDB" id="B3S214"/>
<evidence type="ECO:0000256" key="8">
    <source>
        <dbReference type="ARBA" id="ARBA00025798"/>
    </source>
</evidence>
<evidence type="ECO:0000256" key="1">
    <source>
        <dbReference type="ARBA" id="ARBA00001973"/>
    </source>
</evidence>
<keyword evidence="7" id="KW-1015">Disulfide bond</keyword>
<dbReference type="EMBL" id="DS985247">
    <property type="protein sequence ID" value="EDV23287.1"/>
    <property type="molecule type" value="Genomic_DNA"/>
</dbReference>
<dbReference type="eggNOG" id="KOG4656">
    <property type="taxonomic scope" value="Eukaryota"/>
</dbReference>
<dbReference type="CTD" id="6755725"/>
<dbReference type="SUPFAM" id="SSF49329">
    <property type="entry name" value="Cu,Zn superoxide dismutase-like"/>
    <property type="match status" value="1"/>
</dbReference>
<dbReference type="Proteomes" id="UP000009022">
    <property type="component" value="Unassembled WGS sequence"/>
</dbReference>
<dbReference type="SUPFAM" id="SSF55008">
    <property type="entry name" value="HMA, heavy metal-associated domain"/>
    <property type="match status" value="1"/>
</dbReference>
<evidence type="ECO:0000256" key="3">
    <source>
        <dbReference type="ARBA" id="ARBA00010636"/>
    </source>
</evidence>
<dbReference type="OMA" id="KNVWEER"/>
<dbReference type="CDD" id="cd00371">
    <property type="entry name" value="HMA"/>
    <property type="match status" value="1"/>
</dbReference>
<comment type="cofactor">
    <cofactor evidence="1">
        <name>Cu(2+)</name>
        <dbReference type="ChEBI" id="CHEBI:29036"/>
    </cofactor>
</comment>
<protein>
    <recommendedName>
        <fullName evidence="4">Superoxide dismutase 1 copper chaperone</fullName>
    </recommendedName>
    <alternativeName>
        <fullName evidence="9">Superoxide dismutase copper chaperone</fullName>
    </alternativeName>
</protein>
<dbReference type="FunFam" id="3.30.70.100:FF:000038">
    <property type="entry name" value="Superoxide dismutase 1 copper chaperone"/>
    <property type="match status" value="1"/>
</dbReference>
<dbReference type="Gene3D" id="2.60.40.200">
    <property type="entry name" value="Superoxide dismutase, copper/zinc binding domain"/>
    <property type="match status" value="1"/>
</dbReference>
<comment type="subcellular location">
    <subcellularLocation>
        <location evidence="2">Cytoplasm</location>
    </subcellularLocation>
</comment>
<dbReference type="GO" id="GO:0005737">
    <property type="term" value="C:cytoplasm"/>
    <property type="evidence" value="ECO:0007669"/>
    <property type="project" value="UniProtKB-SubCell"/>
</dbReference>
<dbReference type="InterPro" id="IPR036423">
    <property type="entry name" value="SOD-like_Cu/Zn_dom_sf"/>
</dbReference>
<feature type="domain" description="HMA" evidence="10">
    <location>
        <begin position="4"/>
        <end position="67"/>
    </location>
</feature>
<evidence type="ECO:0000259" key="10">
    <source>
        <dbReference type="PROSITE" id="PS50846"/>
    </source>
</evidence>
<proteinExistence type="inferred from homology"/>
<organism evidence="11 12">
    <name type="scientific">Trichoplax adhaerens</name>
    <name type="common">Trichoplax reptans</name>
    <dbReference type="NCBI Taxonomy" id="10228"/>
    <lineage>
        <taxon>Eukaryota</taxon>
        <taxon>Metazoa</taxon>
        <taxon>Placozoa</taxon>
        <taxon>Uniplacotomia</taxon>
        <taxon>Trichoplacea</taxon>
        <taxon>Trichoplacidae</taxon>
        <taxon>Trichoplax</taxon>
    </lineage>
</organism>
<keyword evidence="12" id="KW-1185">Reference proteome</keyword>
<dbReference type="RefSeq" id="XP_002114197.1">
    <property type="nucleotide sequence ID" value="XM_002114161.1"/>
</dbReference>
<dbReference type="PANTHER" id="PTHR10003">
    <property type="entry name" value="SUPEROXIDE DISMUTASE CU-ZN -RELATED"/>
    <property type="match status" value="1"/>
</dbReference>
<dbReference type="PROSITE" id="PS50846">
    <property type="entry name" value="HMA_2"/>
    <property type="match status" value="1"/>
</dbReference>
<dbReference type="KEGG" id="tad:TRIADDRAFT_58413"/>
<name>B3S214_TRIAD</name>
<keyword evidence="6" id="KW-0479">Metal-binding</keyword>
<dbReference type="InterPro" id="IPR006121">
    <property type="entry name" value="HMA_dom"/>
</dbReference>
<evidence type="ECO:0000256" key="6">
    <source>
        <dbReference type="ARBA" id="ARBA00022723"/>
    </source>
</evidence>
<dbReference type="Gene3D" id="3.30.70.100">
    <property type="match status" value="1"/>
</dbReference>
<dbReference type="InterPro" id="IPR024134">
    <property type="entry name" value="SOD_Cu/Zn_/chaperone"/>
</dbReference>
<dbReference type="InParanoid" id="B3S214"/>
<accession>B3S214</accession>
<reference evidence="11 12" key="1">
    <citation type="journal article" date="2008" name="Nature">
        <title>The Trichoplax genome and the nature of placozoans.</title>
        <authorList>
            <person name="Srivastava M."/>
            <person name="Begovic E."/>
            <person name="Chapman J."/>
            <person name="Putnam N.H."/>
            <person name="Hellsten U."/>
            <person name="Kawashima T."/>
            <person name="Kuo A."/>
            <person name="Mitros T."/>
            <person name="Salamov A."/>
            <person name="Carpenter M.L."/>
            <person name="Signorovitch A.Y."/>
            <person name="Moreno M.A."/>
            <person name="Kamm K."/>
            <person name="Grimwood J."/>
            <person name="Schmutz J."/>
            <person name="Shapiro H."/>
            <person name="Grigoriev I.V."/>
            <person name="Buss L.W."/>
            <person name="Schierwater B."/>
            <person name="Dellaporta S.L."/>
            <person name="Rokhsar D.S."/>
        </authorList>
    </citation>
    <scope>NUCLEOTIDE SEQUENCE [LARGE SCALE GENOMIC DNA]</scope>
    <source>
        <strain evidence="11 12">Grell-BS-1999</strain>
    </source>
</reference>
<evidence type="ECO:0000256" key="4">
    <source>
        <dbReference type="ARBA" id="ARBA00016103"/>
    </source>
</evidence>
<evidence type="ECO:0000313" key="12">
    <source>
        <dbReference type="Proteomes" id="UP000009022"/>
    </source>
</evidence>
<dbReference type="Pfam" id="PF00403">
    <property type="entry name" value="HMA"/>
    <property type="match status" value="1"/>
</dbReference>
<dbReference type="GO" id="GO:0016532">
    <property type="term" value="F:superoxide dismutase copper chaperone activity"/>
    <property type="evidence" value="ECO:0000318"/>
    <property type="project" value="GO_Central"/>
</dbReference>
<dbReference type="InterPro" id="IPR036163">
    <property type="entry name" value="HMA_dom_sf"/>
</dbReference>
<dbReference type="STRING" id="10228.B3S214"/>
<gene>
    <name evidence="11" type="ORF">TRIADDRAFT_58413</name>
</gene>
<dbReference type="GO" id="GO:0019430">
    <property type="term" value="P:removal of superoxide radicals"/>
    <property type="evidence" value="ECO:0000318"/>
    <property type="project" value="GO_Central"/>
</dbReference>
<dbReference type="InterPro" id="IPR001424">
    <property type="entry name" value="SOD_Cu_Zn_dom"/>
</dbReference>
<dbReference type="HOGENOM" id="CLU_056632_0_2_1"/>
<dbReference type="Pfam" id="PF00080">
    <property type="entry name" value="Sod_Cu"/>
    <property type="match status" value="1"/>
</dbReference>
<comment type="similarity">
    <text evidence="3">Belongs to the CCS1 family.</text>
</comment>
<dbReference type="GeneID" id="6755725"/>
<evidence type="ECO:0000256" key="5">
    <source>
        <dbReference type="ARBA" id="ARBA00022490"/>
    </source>
</evidence>
<dbReference type="OrthoDB" id="666972at2759"/>
<evidence type="ECO:0000256" key="7">
    <source>
        <dbReference type="ARBA" id="ARBA00023157"/>
    </source>
</evidence>
<dbReference type="GO" id="GO:0005507">
    <property type="term" value="F:copper ion binding"/>
    <property type="evidence" value="ECO:0000318"/>
    <property type="project" value="GO_Central"/>
</dbReference>
<evidence type="ECO:0000256" key="2">
    <source>
        <dbReference type="ARBA" id="ARBA00004496"/>
    </source>
</evidence>
<sequence>MATPTRMEFAVHMTCNTCVDKVKDALNGVEGIDNYMISLAEEQVIIDSALPMAQLHNLLVTTGLTVIMRGQGAATEGASHLGAAVSILSGTSVKGLVRFTQLSADKCMIEGTVDNLRPGNYDIKIHEYGDLSDGCNNCGDIFNPYEYPHGNNNTSARKLGDIGSMTANKNGRAMFRIEDDTVKVWDVIGRSVIIHDKQVESSGKSLASRITCGIIARSAGLFENSKKFCACDGKTLWEDKPLTNKSPQASL</sequence>
<keyword evidence="5" id="KW-0963">Cytoplasm</keyword>
<dbReference type="AlphaFoldDB" id="B3S214"/>
<evidence type="ECO:0000313" key="11">
    <source>
        <dbReference type="EMBL" id="EDV23287.1"/>
    </source>
</evidence>
<evidence type="ECO:0000256" key="9">
    <source>
        <dbReference type="ARBA" id="ARBA00032899"/>
    </source>
</evidence>
<comment type="similarity">
    <text evidence="8">In the C-terminal section; belongs to the Cu-Zn superoxide dismutase family.</text>
</comment>